<gene>
    <name evidence="2" type="ORF">GPM918_LOCUS6331</name>
    <name evidence="1" type="ORF">OVA965_LOCUS2113</name>
    <name evidence="4" type="ORF">SRO942_LOCUS6331</name>
    <name evidence="3" type="ORF">TMI583_LOCUS2113</name>
</gene>
<dbReference type="EMBL" id="CAJNOQ010000970">
    <property type="protein sequence ID" value="CAF0855994.1"/>
    <property type="molecule type" value="Genomic_DNA"/>
</dbReference>
<dbReference type="Proteomes" id="UP000677228">
    <property type="component" value="Unassembled WGS sequence"/>
</dbReference>
<accession>A0A813WIS8</accession>
<dbReference type="AlphaFoldDB" id="A0A813WIS8"/>
<dbReference type="EMBL" id="CAJNOK010000435">
    <property type="protein sequence ID" value="CAF0752872.1"/>
    <property type="molecule type" value="Genomic_DNA"/>
</dbReference>
<reference evidence="2" key="1">
    <citation type="submission" date="2021-02" db="EMBL/GenBank/DDBJ databases">
        <authorList>
            <person name="Nowell W R."/>
        </authorList>
    </citation>
    <scope>NUCLEOTIDE SEQUENCE</scope>
</reference>
<dbReference type="EMBL" id="CAJOBC010000970">
    <property type="protein sequence ID" value="CAF3643760.1"/>
    <property type="molecule type" value="Genomic_DNA"/>
</dbReference>
<evidence type="ECO:0000313" key="4">
    <source>
        <dbReference type="EMBL" id="CAF3643760.1"/>
    </source>
</evidence>
<dbReference type="Proteomes" id="UP000682733">
    <property type="component" value="Unassembled WGS sequence"/>
</dbReference>
<evidence type="ECO:0000313" key="2">
    <source>
        <dbReference type="EMBL" id="CAF0855994.1"/>
    </source>
</evidence>
<dbReference type="Proteomes" id="UP000663829">
    <property type="component" value="Unassembled WGS sequence"/>
</dbReference>
<evidence type="ECO:0000313" key="3">
    <source>
        <dbReference type="EMBL" id="CAF3531729.1"/>
    </source>
</evidence>
<comment type="caution">
    <text evidence="2">The sequence shown here is derived from an EMBL/GenBank/DDBJ whole genome shotgun (WGS) entry which is preliminary data.</text>
</comment>
<sequence>MRILACAVISLDTLNLMHLLYFERWYTVVLLIGAVSAANIPEKCTKEFVDPGLSTHFNKTTAHSIHSMIQGLRLFNPHATAKNQIHTVNHNLHGHGHS</sequence>
<organism evidence="2 5">
    <name type="scientific">Didymodactylos carnosus</name>
    <dbReference type="NCBI Taxonomy" id="1234261"/>
    <lineage>
        <taxon>Eukaryota</taxon>
        <taxon>Metazoa</taxon>
        <taxon>Spiralia</taxon>
        <taxon>Gnathifera</taxon>
        <taxon>Rotifera</taxon>
        <taxon>Eurotatoria</taxon>
        <taxon>Bdelloidea</taxon>
        <taxon>Philodinida</taxon>
        <taxon>Philodinidae</taxon>
        <taxon>Didymodactylos</taxon>
    </lineage>
</organism>
<keyword evidence="5" id="KW-1185">Reference proteome</keyword>
<protein>
    <submittedName>
        <fullName evidence="2">Uncharacterized protein</fullName>
    </submittedName>
</protein>
<evidence type="ECO:0000313" key="5">
    <source>
        <dbReference type="Proteomes" id="UP000663829"/>
    </source>
</evidence>
<evidence type="ECO:0000313" key="1">
    <source>
        <dbReference type="EMBL" id="CAF0752872.1"/>
    </source>
</evidence>
<name>A0A813WIS8_9BILA</name>
<proteinExistence type="predicted"/>
<dbReference type="EMBL" id="CAJOBA010000435">
    <property type="protein sequence ID" value="CAF3531729.1"/>
    <property type="molecule type" value="Genomic_DNA"/>
</dbReference>
<dbReference type="Proteomes" id="UP000681722">
    <property type="component" value="Unassembled WGS sequence"/>
</dbReference>